<name>A0A0K9NQS7_ZOSMR</name>
<protein>
    <submittedName>
        <fullName evidence="1">Uncharacterized protein</fullName>
    </submittedName>
</protein>
<keyword evidence="2" id="KW-1185">Reference proteome</keyword>
<dbReference type="AlphaFoldDB" id="A0A0K9NQS7"/>
<comment type="caution">
    <text evidence="1">The sequence shown here is derived from an EMBL/GenBank/DDBJ whole genome shotgun (WGS) entry which is preliminary data.</text>
</comment>
<reference evidence="2" key="1">
    <citation type="journal article" date="2016" name="Nature">
        <title>The genome of the seagrass Zostera marina reveals angiosperm adaptation to the sea.</title>
        <authorList>
            <person name="Olsen J.L."/>
            <person name="Rouze P."/>
            <person name="Verhelst B."/>
            <person name="Lin Y.-C."/>
            <person name="Bayer T."/>
            <person name="Collen J."/>
            <person name="Dattolo E."/>
            <person name="De Paoli E."/>
            <person name="Dittami S."/>
            <person name="Maumus F."/>
            <person name="Michel G."/>
            <person name="Kersting A."/>
            <person name="Lauritano C."/>
            <person name="Lohaus R."/>
            <person name="Toepel M."/>
            <person name="Tonon T."/>
            <person name="Vanneste K."/>
            <person name="Amirebrahimi M."/>
            <person name="Brakel J."/>
            <person name="Bostroem C."/>
            <person name="Chovatia M."/>
            <person name="Grimwood J."/>
            <person name="Jenkins J.W."/>
            <person name="Jueterbock A."/>
            <person name="Mraz A."/>
            <person name="Stam W.T."/>
            <person name="Tice H."/>
            <person name="Bornberg-Bauer E."/>
            <person name="Green P.J."/>
            <person name="Pearson G.A."/>
            <person name="Procaccini G."/>
            <person name="Duarte C.M."/>
            <person name="Schmutz J."/>
            <person name="Reusch T.B.H."/>
            <person name="Van de Peer Y."/>
        </authorList>
    </citation>
    <scope>NUCLEOTIDE SEQUENCE [LARGE SCALE GENOMIC DNA]</scope>
    <source>
        <strain evidence="2">cv. Finnish</strain>
    </source>
</reference>
<sequence>MDPEKQRAINVFLGNFHPEFNFGDEIFSSHSKRYQRSYSDGMLRNIPVSDVNATDELVLSHSCEIQVECHSLLPDSTPATPSGSELTFLRSNSSISQKKNCVDREDWRADESSSNFIEFETETHSSLENSSTATLVRERYSASF</sequence>
<evidence type="ECO:0000313" key="2">
    <source>
        <dbReference type="Proteomes" id="UP000036987"/>
    </source>
</evidence>
<proteinExistence type="predicted"/>
<accession>A0A0K9NQS7</accession>
<dbReference type="Proteomes" id="UP000036987">
    <property type="component" value="Unassembled WGS sequence"/>
</dbReference>
<evidence type="ECO:0000313" key="1">
    <source>
        <dbReference type="EMBL" id="KMZ59096.1"/>
    </source>
</evidence>
<dbReference type="EMBL" id="LFYR01001803">
    <property type="protein sequence ID" value="KMZ59096.1"/>
    <property type="molecule type" value="Genomic_DNA"/>
</dbReference>
<gene>
    <name evidence="1" type="ORF">ZOSMA_6G00240</name>
</gene>
<organism evidence="1 2">
    <name type="scientific">Zostera marina</name>
    <name type="common">Eelgrass</name>
    <dbReference type="NCBI Taxonomy" id="29655"/>
    <lineage>
        <taxon>Eukaryota</taxon>
        <taxon>Viridiplantae</taxon>
        <taxon>Streptophyta</taxon>
        <taxon>Embryophyta</taxon>
        <taxon>Tracheophyta</taxon>
        <taxon>Spermatophyta</taxon>
        <taxon>Magnoliopsida</taxon>
        <taxon>Liliopsida</taxon>
        <taxon>Zosteraceae</taxon>
        <taxon>Zostera</taxon>
    </lineage>
</organism>